<feature type="repeat" description="ANK" evidence="3">
    <location>
        <begin position="69"/>
        <end position="101"/>
    </location>
</feature>
<dbReference type="PANTHER" id="PTHR24171:SF9">
    <property type="entry name" value="ANKYRIN REPEAT DOMAIN-CONTAINING PROTEIN 39"/>
    <property type="match status" value="1"/>
</dbReference>
<name>A0A210PPS5_MIZYE</name>
<dbReference type="PROSITE" id="PS50088">
    <property type="entry name" value="ANK_REPEAT"/>
    <property type="match status" value="3"/>
</dbReference>
<dbReference type="Pfam" id="PF12796">
    <property type="entry name" value="Ank_2"/>
    <property type="match status" value="1"/>
</dbReference>
<dbReference type="STRING" id="6573.A0A210PPS5"/>
<dbReference type="PRINTS" id="PR01415">
    <property type="entry name" value="ANKYRIN"/>
</dbReference>
<accession>A0A210PPS5</accession>
<dbReference type="Gene3D" id="1.25.40.20">
    <property type="entry name" value="Ankyrin repeat-containing domain"/>
    <property type="match status" value="1"/>
</dbReference>
<keyword evidence="1" id="KW-0677">Repeat</keyword>
<feature type="repeat" description="ANK" evidence="3">
    <location>
        <begin position="102"/>
        <end position="134"/>
    </location>
</feature>
<dbReference type="SUPFAM" id="SSF48403">
    <property type="entry name" value="Ankyrin repeat"/>
    <property type="match status" value="1"/>
</dbReference>
<dbReference type="AlphaFoldDB" id="A0A210PPS5"/>
<dbReference type="Proteomes" id="UP000242188">
    <property type="component" value="Unassembled WGS sequence"/>
</dbReference>
<protein>
    <submittedName>
        <fullName evidence="4">Tankyrase-2</fullName>
    </submittedName>
</protein>
<dbReference type="PANTHER" id="PTHR24171">
    <property type="entry name" value="ANKYRIN REPEAT DOMAIN-CONTAINING PROTEIN 39-RELATED"/>
    <property type="match status" value="1"/>
</dbReference>
<evidence type="ECO:0000256" key="1">
    <source>
        <dbReference type="ARBA" id="ARBA00022737"/>
    </source>
</evidence>
<evidence type="ECO:0000256" key="3">
    <source>
        <dbReference type="PROSITE-ProRule" id="PRU00023"/>
    </source>
</evidence>
<dbReference type="SMART" id="SM00248">
    <property type="entry name" value="ANK"/>
    <property type="match status" value="3"/>
</dbReference>
<evidence type="ECO:0000313" key="5">
    <source>
        <dbReference type="Proteomes" id="UP000242188"/>
    </source>
</evidence>
<organism evidence="4 5">
    <name type="scientific">Mizuhopecten yessoensis</name>
    <name type="common">Japanese scallop</name>
    <name type="synonym">Patinopecten yessoensis</name>
    <dbReference type="NCBI Taxonomy" id="6573"/>
    <lineage>
        <taxon>Eukaryota</taxon>
        <taxon>Metazoa</taxon>
        <taxon>Spiralia</taxon>
        <taxon>Lophotrochozoa</taxon>
        <taxon>Mollusca</taxon>
        <taxon>Bivalvia</taxon>
        <taxon>Autobranchia</taxon>
        <taxon>Pteriomorphia</taxon>
        <taxon>Pectinida</taxon>
        <taxon>Pectinoidea</taxon>
        <taxon>Pectinidae</taxon>
        <taxon>Mizuhopecten</taxon>
    </lineage>
</organism>
<feature type="repeat" description="ANK" evidence="3">
    <location>
        <begin position="36"/>
        <end position="68"/>
    </location>
</feature>
<dbReference type="InterPro" id="IPR036770">
    <property type="entry name" value="Ankyrin_rpt-contain_sf"/>
</dbReference>
<reference evidence="4 5" key="1">
    <citation type="journal article" date="2017" name="Nat. Ecol. Evol.">
        <title>Scallop genome provides insights into evolution of bilaterian karyotype and development.</title>
        <authorList>
            <person name="Wang S."/>
            <person name="Zhang J."/>
            <person name="Jiao W."/>
            <person name="Li J."/>
            <person name="Xun X."/>
            <person name="Sun Y."/>
            <person name="Guo X."/>
            <person name="Huan P."/>
            <person name="Dong B."/>
            <person name="Zhang L."/>
            <person name="Hu X."/>
            <person name="Sun X."/>
            <person name="Wang J."/>
            <person name="Zhao C."/>
            <person name="Wang Y."/>
            <person name="Wang D."/>
            <person name="Huang X."/>
            <person name="Wang R."/>
            <person name="Lv J."/>
            <person name="Li Y."/>
            <person name="Zhang Z."/>
            <person name="Liu B."/>
            <person name="Lu W."/>
            <person name="Hui Y."/>
            <person name="Liang J."/>
            <person name="Zhou Z."/>
            <person name="Hou R."/>
            <person name="Li X."/>
            <person name="Liu Y."/>
            <person name="Li H."/>
            <person name="Ning X."/>
            <person name="Lin Y."/>
            <person name="Zhao L."/>
            <person name="Xing Q."/>
            <person name="Dou J."/>
            <person name="Li Y."/>
            <person name="Mao J."/>
            <person name="Guo H."/>
            <person name="Dou H."/>
            <person name="Li T."/>
            <person name="Mu C."/>
            <person name="Jiang W."/>
            <person name="Fu Q."/>
            <person name="Fu X."/>
            <person name="Miao Y."/>
            <person name="Liu J."/>
            <person name="Yu Q."/>
            <person name="Li R."/>
            <person name="Liao H."/>
            <person name="Li X."/>
            <person name="Kong Y."/>
            <person name="Jiang Z."/>
            <person name="Chourrout D."/>
            <person name="Li R."/>
            <person name="Bao Z."/>
        </authorList>
    </citation>
    <scope>NUCLEOTIDE SEQUENCE [LARGE SCALE GENOMIC DNA]</scope>
    <source>
        <strain evidence="4 5">PY_sf001</strain>
    </source>
</reference>
<dbReference type="EMBL" id="NEDP02005566">
    <property type="protein sequence ID" value="OWF38454.1"/>
    <property type="molecule type" value="Genomic_DNA"/>
</dbReference>
<keyword evidence="5" id="KW-1185">Reference proteome</keyword>
<dbReference type="InterPro" id="IPR002110">
    <property type="entry name" value="Ankyrin_rpt"/>
</dbReference>
<gene>
    <name evidence="4" type="ORF">KP79_PYT11569</name>
</gene>
<dbReference type="Pfam" id="PF13857">
    <property type="entry name" value="Ank_5"/>
    <property type="match status" value="1"/>
</dbReference>
<comment type="caution">
    <text evidence="4">The sequence shown here is derived from an EMBL/GenBank/DDBJ whole genome shotgun (WGS) entry which is preliminary data.</text>
</comment>
<evidence type="ECO:0000256" key="2">
    <source>
        <dbReference type="ARBA" id="ARBA00023043"/>
    </source>
</evidence>
<dbReference type="PROSITE" id="PS50297">
    <property type="entry name" value="ANK_REP_REGION"/>
    <property type="match status" value="2"/>
</dbReference>
<evidence type="ECO:0000313" key="4">
    <source>
        <dbReference type="EMBL" id="OWF38454.1"/>
    </source>
</evidence>
<proteinExistence type="predicted"/>
<sequence length="262" mass="28983">MTISLIDTIRNGDLKTAKTMLQNNNYPNIDAQTCRRDGTALYWACSLGFLDILQLLLLQGANTCTKTEWGATPLSAASDNNHTQIVRILLKLNADVNSKTSSGDTPCHLAAYRGFSAVVQLLVEGGADIRLRNNKGQTAYDLAKNSEHSKIASYLHAVSEMFENKERSNRQTALACTSTVNMRTVVKSEYPVQNYHVLHRSVDNYTPRSCVPYTPSTRTVACAKKGCSHSVCQFLKNDLNDLSTSCPTKRQLSFNNIVTLEQ</sequence>
<keyword evidence="2 3" id="KW-0040">ANK repeat</keyword>
<dbReference type="OrthoDB" id="10071127at2759"/>